<comment type="caution">
    <text evidence="1">The sequence shown here is derived from an EMBL/GenBank/DDBJ whole genome shotgun (WGS) entry which is preliminary data.</text>
</comment>
<reference evidence="1 2" key="1">
    <citation type="journal article" date="2023" name="Plants (Basel)">
        <title>Bridging the Gap: Combining Genomics and Transcriptomics Approaches to Understand Stylosanthes scabra, an Orphan Legume from the Brazilian Caatinga.</title>
        <authorList>
            <person name="Ferreira-Neto J.R.C."/>
            <person name="da Silva M.D."/>
            <person name="Binneck E."/>
            <person name="de Melo N.F."/>
            <person name="da Silva R.H."/>
            <person name="de Melo A.L.T.M."/>
            <person name="Pandolfi V."/>
            <person name="Bustamante F.O."/>
            <person name="Brasileiro-Vidal A.C."/>
            <person name="Benko-Iseppon A.M."/>
        </authorList>
    </citation>
    <scope>NUCLEOTIDE SEQUENCE [LARGE SCALE GENOMIC DNA]</scope>
    <source>
        <tissue evidence="1">Leaves</tissue>
    </source>
</reference>
<accession>A0ABU6T8R5</accession>
<protein>
    <submittedName>
        <fullName evidence="1">Uncharacterized protein</fullName>
    </submittedName>
</protein>
<dbReference type="Proteomes" id="UP001341840">
    <property type="component" value="Unassembled WGS sequence"/>
</dbReference>
<sequence>MTDHIGAVKEELRLMRSGAELPWAVPHLAEYTFPRTTLASTPPNLFQRRFLEVHLGLVRKQTSGLLT</sequence>
<keyword evidence="2" id="KW-1185">Reference proteome</keyword>
<gene>
    <name evidence="1" type="ORF">PIB30_021919</name>
</gene>
<evidence type="ECO:0000313" key="1">
    <source>
        <dbReference type="EMBL" id="MED6145110.1"/>
    </source>
</evidence>
<dbReference type="EMBL" id="JASCZI010090694">
    <property type="protein sequence ID" value="MED6145110.1"/>
    <property type="molecule type" value="Genomic_DNA"/>
</dbReference>
<proteinExistence type="predicted"/>
<organism evidence="1 2">
    <name type="scientific">Stylosanthes scabra</name>
    <dbReference type="NCBI Taxonomy" id="79078"/>
    <lineage>
        <taxon>Eukaryota</taxon>
        <taxon>Viridiplantae</taxon>
        <taxon>Streptophyta</taxon>
        <taxon>Embryophyta</taxon>
        <taxon>Tracheophyta</taxon>
        <taxon>Spermatophyta</taxon>
        <taxon>Magnoliopsida</taxon>
        <taxon>eudicotyledons</taxon>
        <taxon>Gunneridae</taxon>
        <taxon>Pentapetalae</taxon>
        <taxon>rosids</taxon>
        <taxon>fabids</taxon>
        <taxon>Fabales</taxon>
        <taxon>Fabaceae</taxon>
        <taxon>Papilionoideae</taxon>
        <taxon>50 kb inversion clade</taxon>
        <taxon>dalbergioids sensu lato</taxon>
        <taxon>Dalbergieae</taxon>
        <taxon>Pterocarpus clade</taxon>
        <taxon>Stylosanthes</taxon>
    </lineage>
</organism>
<name>A0ABU6T8R5_9FABA</name>
<evidence type="ECO:0000313" key="2">
    <source>
        <dbReference type="Proteomes" id="UP001341840"/>
    </source>
</evidence>